<comment type="similarity">
    <text evidence="1">Belongs to the UDP-N-acetylglucosamine 2-epimerase family.</text>
</comment>
<dbReference type="Pfam" id="PF02350">
    <property type="entry name" value="Epimerase_2"/>
    <property type="match status" value="1"/>
</dbReference>
<proteinExistence type="inferred from homology"/>
<dbReference type="SUPFAM" id="SSF53756">
    <property type="entry name" value="UDP-Glycosyltransferase/glycogen phosphorylase"/>
    <property type="match status" value="1"/>
</dbReference>
<dbReference type="GO" id="GO:0016853">
    <property type="term" value="F:isomerase activity"/>
    <property type="evidence" value="ECO:0007669"/>
    <property type="project" value="UniProtKB-KW"/>
</dbReference>
<dbReference type="NCBIfam" id="TIGR00236">
    <property type="entry name" value="wecB"/>
    <property type="match status" value="1"/>
</dbReference>
<keyword evidence="4" id="KW-1185">Reference proteome</keyword>
<comment type="caution">
    <text evidence="3">The sequence shown here is derived from an EMBL/GenBank/DDBJ whole genome shotgun (WGS) entry which is preliminary data.</text>
</comment>
<dbReference type="STRING" id="1300350.Z948_51"/>
<protein>
    <recommendedName>
        <fullName evidence="2">UDP-N-acetylglucosamine 2-epimerase domain-containing protein</fullName>
    </recommendedName>
</protein>
<evidence type="ECO:0000259" key="2">
    <source>
        <dbReference type="Pfam" id="PF02350"/>
    </source>
</evidence>
<organism evidence="3 4">
    <name type="scientific">Sulfitobacter donghicola DSW-25 = KCTC 12864 = JCM 14565</name>
    <dbReference type="NCBI Taxonomy" id="1300350"/>
    <lineage>
        <taxon>Bacteria</taxon>
        <taxon>Pseudomonadati</taxon>
        <taxon>Pseudomonadota</taxon>
        <taxon>Alphaproteobacteria</taxon>
        <taxon>Rhodobacterales</taxon>
        <taxon>Roseobacteraceae</taxon>
        <taxon>Sulfitobacter</taxon>
    </lineage>
</organism>
<name>A0A073IBS1_9RHOB</name>
<feature type="domain" description="UDP-N-acetylglucosamine 2-epimerase" evidence="2">
    <location>
        <begin position="29"/>
        <end position="369"/>
    </location>
</feature>
<sequence length="377" mass="41382">MQVKQPCKIHLLAAARPNFVKIAPLYMVLKEQSWCEPEIIYIAQHPPGPMTTSIAEELGISWIDHIVEVGSNGDFGARFGAIIDGYSKLVQSERPDIVLVAGDVDTSLAAALTAKRLGNIPVAHLEAGLRSFDRSMPEEVNRILIDAISDIWLTPGDDATQRLTHGQSRPEERVHTVGNIMIDSLIKVLDPARGAKQCAGLGLAEGEFAIATFHRPANVDMHDDLSAVLGLLRSVADILPVLVPVHPRLAQNLKRLGLEGQLIHDNLIITEPLVYGDFINLVAKSRMVLTDSGGIQEETAYLGIPCFTYRNNTERPVTVANGTNRLVNRWDALPQIRGFVARDETGNRQQRIAIPLWDGLTAYRTANALHAWWSGVS</sequence>
<dbReference type="PANTHER" id="PTHR43174:SF1">
    <property type="entry name" value="UDP-N-ACETYLGLUCOSAMINE 2-EPIMERASE"/>
    <property type="match status" value="1"/>
</dbReference>
<keyword evidence="1" id="KW-0413">Isomerase</keyword>
<dbReference type="InterPro" id="IPR003331">
    <property type="entry name" value="UDP_GlcNAc_Epimerase_2_dom"/>
</dbReference>
<evidence type="ECO:0000313" key="4">
    <source>
        <dbReference type="Proteomes" id="UP000027734"/>
    </source>
</evidence>
<evidence type="ECO:0000256" key="1">
    <source>
        <dbReference type="RuleBase" id="RU003513"/>
    </source>
</evidence>
<accession>A0A073IBS1</accession>
<dbReference type="Gene3D" id="3.40.50.2000">
    <property type="entry name" value="Glycogen Phosphorylase B"/>
    <property type="match status" value="2"/>
</dbReference>
<dbReference type="InterPro" id="IPR029767">
    <property type="entry name" value="WecB-like"/>
</dbReference>
<dbReference type="Proteomes" id="UP000027734">
    <property type="component" value="Unassembled WGS sequence"/>
</dbReference>
<gene>
    <name evidence="3" type="ORF">DSW25_05170</name>
</gene>
<dbReference type="CDD" id="cd03786">
    <property type="entry name" value="GTB_UDP-GlcNAc_2-Epimerase"/>
    <property type="match status" value="1"/>
</dbReference>
<dbReference type="eggNOG" id="COG0381">
    <property type="taxonomic scope" value="Bacteria"/>
</dbReference>
<evidence type="ECO:0000313" key="3">
    <source>
        <dbReference type="EMBL" id="KEJ87773.1"/>
    </source>
</evidence>
<dbReference type="RefSeq" id="WP_025057580.1">
    <property type="nucleotide sequence ID" value="NZ_JAMC01000018.1"/>
</dbReference>
<reference evidence="3 4" key="1">
    <citation type="submission" date="2014-01" db="EMBL/GenBank/DDBJ databases">
        <title>Sulfitobacter donghicola JCM 14565 Genome Sequencing.</title>
        <authorList>
            <person name="Lai Q."/>
            <person name="Hong Z."/>
        </authorList>
    </citation>
    <scope>NUCLEOTIDE SEQUENCE [LARGE SCALE GENOMIC DNA]</scope>
    <source>
        <strain evidence="3 4">JCM 14565</strain>
    </source>
</reference>
<dbReference type="AlphaFoldDB" id="A0A073IBS1"/>
<dbReference type="PANTHER" id="PTHR43174">
    <property type="entry name" value="UDP-N-ACETYLGLUCOSAMINE 2-EPIMERASE"/>
    <property type="match status" value="1"/>
</dbReference>
<dbReference type="EMBL" id="JAMC01000018">
    <property type="protein sequence ID" value="KEJ87773.1"/>
    <property type="molecule type" value="Genomic_DNA"/>
</dbReference>